<dbReference type="RefSeq" id="WP_147882678.1">
    <property type="nucleotide sequence ID" value="NZ_VOUQ01000020.1"/>
</dbReference>
<dbReference type="InterPro" id="IPR036737">
    <property type="entry name" value="OmpA-like_sf"/>
</dbReference>
<dbReference type="EMBL" id="VOUQ01000020">
    <property type="protein sequence ID" value="TXE26755.1"/>
    <property type="molecule type" value="Genomic_DNA"/>
</dbReference>
<dbReference type="InterPro" id="IPR050330">
    <property type="entry name" value="Bact_OuterMem_StrucFunc"/>
</dbReference>
<comment type="caution">
    <text evidence="5">The sequence shown here is derived from an EMBL/GenBank/DDBJ whole genome shotgun (WGS) entry which is preliminary data.</text>
</comment>
<reference evidence="5 6" key="1">
    <citation type="submission" date="2019-07" db="EMBL/GenBank/DDBJ databases">
        <title>Serratia strains were isolated from fresh produce.</title>
        <authorList>
            <person name="Cho G.-S."/>
            <person name="Stein M."/>
            <person name="Lee W."/>
            <person name="Suh S.H."/>
            <person name="Franz C.M.A.P."/>
        </authorList>
    </citation>
    <scope>NUCLEOTIDE SEQUENCE [LARGE SCALE GENOMIC DNA]</scope>
    <source>
        <strain evidence="5 6">S16</strain>
    </source>
</reference>
<evidence type="ECO:0000256" key="2">
    <source>
        <dbReference type="ARBA" id="ARBA00023136"/>
    </source>
</evidence>
<dbReference type="GO" id="GO:0009279">
    <property type="term" value="C:cell outer membrane"/>
    <property type="evidence" value="ECO:0007669"/>
    <property type="project" value="UniProtKB-SubCell"/>
</dbReference>
<dbReference type="PANTHER" id="PTHR30329">
    <property type="entry name" value="STATOR ELEMENT OF FLAGELLAR MOTOR COMPLEX"/>
    <property type="match status" value="1"/>
</dbReference>
<evidence type="ECO:0000256" key="3">
    <source>
        <dbReference type="PROSITE-ProRule" id="PRU00473"/>
    </source>
</evidence>
<feature type="domain" description="OmpA-like" evidence="4">
    <location>
        <begin position="431"/>
        <end position="549"/>
    </location>
</feature>
<evidence type="ECO:0000259" key="4">
    <source>
        <dbReference type="PROSITE" id="PS51123"/>
    </source>
</evidence>
<dbReference type="Pfam" id="PF00691">
    <property type="entry name" value="OmpA"/>
    <property type="match status" value="1"/>
</dbReference>
<dbReference type="PROSITE" id="PS51123">
    <property type="entry name" value="OMPA_2"/>
    <property type="match status" value="1"/>
</dbReference>
<gene>
    <name evidence="5" type="ORF">FOT62_23090</name>
</gene>
<sequence length="568" mass="62358">MRASPRHTLMLLTLILSLWLVNGFWAVSLSTQLLLSLLVLLTAGGLLWNQWQHRPSAGQAHGRLADDVLPPDTFTGAVILVAGDSVSLFLPEQRFRETSQGWYLRTDTPEQLPRLAEQLAHTRPALLPRVAVLLAVAPEQHTREETFQQTLRSWQRAIIQCHEWLSGPPALLSAVWLSPPDEPALSDARWFTVTPGHAELRVHLPGEGVLTLSDWQREAAPAVRLSRLSQSLWLDNLQAWYQHVVMPALQTVTVGQNSLRPAALGYCLTPVRAEHDNLWQHHTAAQTTMIPAAIPEASLLPLPDVLLSSLSRHRGVSRRMQFWRTAGLISSVFLLLAMTCSFVNNQRLIRTLSDHLTLYARLGEQPAGLRLQAQATLRTDLQQLNDQQRRGVPQRYGLGLYQGMRLIAPVNAAVNGWTPEVSTVKQPVVKATPSTVRLDSLSLFDTGSATLKSGSTSVLVNALMGIKAKPGWLIVVSGHTDNTGSAQLNQTLSLKRADAVRNWMRDTGGVPESCFAVQGYGATRPLQTNDTTAGRAANRRVEIRLVPQADACRIPGTHSVSPRSGGAS</sequence>
<evidence type="ECO:0000256" key="1">
    <source>
        <dbReference type="ARBA" id="ARBA00004442"/>
    </source>
</evidence>
<evidence type="ECO:0000313" key="6">
    <source>
        <dbReference type="Proteomes" id="UP000321126"/>
    </source>
</evidence>
<name>A0A5C7C1H7_SERMA</name>
<proteinExistence type="predicted"/>
<dbReference type="CDD" id="cd07185">
    <property type="entry name" value="OmpA_C-like"/>
    <property type="match status" value="1"/>
</dbReference>
<comment type="subcellular location">
    <subcellularLocation>
        <location evidence="1">Cell outer membrane</location>
    </subcellularLocation>
</comment>
<dbReference type="Proteomes" id="UP000321126">
    <property type="component" value="Unassembled WGS sequence"/>
</dbReference>
<dbReference type="SUPFAM" id="SSF103088">
    <property type="entry name" value="OmpA-like"/>
    <property type="match status" value="1"/>
</dbReference>
<organism evidence="5 6">
    <name type="scientific">Serratia marcescens</name>
    <dbReference type="NCBI Taxonomy" id="615"/>
    <lineage>
        <taxon>Bacteria</taxon>
        <taxon>Pseudomonadati</taxon>
        <taxon>Pseudomonadota</taxon>
        <taxon>Gammaproteobacteria</taxon>
        <taxon>Enterobacterales</taxon>
        <taxon>Yersiniaceae</taxon>
        <taxon>Serratia</taxon>
    </lineage>
</organism>
<dbReference type="AlphaFoldDB" id="A0A5C7C1H7"/>
<accession>A0A5C7C1H7</accession>
<dbReference type="InterPro" id="IPR006664">
    <property type="entry name" value="OMP_bac"/>
</dbReference>
<evidence type="ECO:0000313" key="5">
    <source>
        <dbReference type="EMBL" id="TXE26755.1"/>
    </source>
</evidence>
<protein>
    <submittedName>
        <fullName evidence="5">OmpA family protein</fullName>
    </submittedName>
</protein>
<dbReference type="Gene3D" id="3.30.1330.60">
    <property type="entry name" value="OmpA-like domain"/>
    <property type="match status" value="1"/>
</dbReference>
<dbReference type="InterPro" id="IPR006665">
    <property type="entry name" value="OmpA-like"/>
</dbReference>
<keyword evidence="2 3" id="KW-0472">Membrane</keyword>
<dbReference type="PANTHER" id="PTHR30329:SF20">
    <property type="entry name" value="EXPORTED PROTEIN"/>
    <property type="match status" value="1"/>
</dbReference>
<dbReference type="PRINTS" id="PR01021">
    <property type="entry name" value="OMPADOMAIN"/>
</dbReference>